<keyword evidence="2" id="KW-1185">Reference proteome</keyword>
<accession>A0ACB7XPL5</accession>
<organism evidence="1 2">
    <name type="scientific">Vaccinium darrowii</name>
    <dbReference type="NCBI Taxonomy" id="229202"/>
    <lineage>
        <taxon>Eukaryota</taxon>
        <taxon>Viridiplantae</taxon>
        <taxon>Streptophyta</taxon>
        <taxon>Embryophyta</taxon>
        <taxon>Tracheophyta</taxon>
        <taxon>Spermatophyta</taxon>
        <taxon>Magnoliopsida</taxon>
        <taxon>eudicotyledons</taxon>
        <taxon>Gunneridae</taxon>
        <taxon>Pentapetalae</taxon>
        <taxon>asterids</taxon>
        <taxon>Ericales</taxon>
        <taxon>Ericaceae</taxon>
        <taxon>Vaccinioideae</taxon>
        <taxon>Vaccinieae</taxon>
        <taxon>Vaccinium</taxon>
    </lineage>
</organism>
<comment type="caution">
    <text evidence="1">The sequence shown here is derived from an EMBL/GenBank/DDBJ whole genome shotgun (WGS) entry which is preliminary data.</text>
</comment>
<protein>
    <submittedName>
        <fullName evidence="1">Uncharacterized protein</fullName>
    </submittedName>
</protein>
<name>A0ACB7XPL5_9ERIC</name>
<evidence type="ECO:0000313" key="1">
    <source>
        <dbReference type="EMBL" id="KAH7842827.1"/>
    </source>
</evidence>
<gene>
    <name evidence="1" type="ORF">Vadar_009603</name>
</gene>
<proteinExistence type="predicted"/>
<sequence length="101" mass="11755">MGFLTWFVNFPHTLVSGHPADAARNQTQEAALSLERARKGVVCEGFQMPLHYPRYKKEDYEKMEEWKVDMLLREYGIGFKGSLEEKRNFAIGAFLWPDQLS</sequence>
<dbReference type="EMBL" id="CM037151">
    <property type="protein sequence ID" value="KAH7842827.1"/>
    <property type="molecule type" value="Genomic_DNA"/>
</dbReference>
<evidence type="ECO:0000313" key="2">
    <source>
        <dbReference type="Proteomes" id="UP000828048"/>
    </source>
</evidence>
<dbReference type="Proteomes" id="UP000828048">
    <property type="component" value="Chromosome 1"/>
</dbReference>
<reference evidence="1 2" key="1">
    <citation type="journal article" date="2021" name="Hortic Res">
        <title>High-quality reference genome and annotation aids understanding of berry development for evergreen blueberry (Vaccinium darrowii).</title>
        <authorList>
            <person name="Yu J."/>
            <person name="Hulse-Kemp A.M."/>
            <person name="Babiker E."/>
            <person name="Staton M."/>
        </authorList>
    </citation>
    <scope>NUCLEOTIDE SEQUENCE [LARGE SCALE GENOMIC DNA]</scope>
    <source>
        <strain evidence="2">cv. NJ 8807/NJ 8810</strain>
        <tissue evidence="1">Young leaf</tissue>
    </source>
</reference>